<evidence type="ECO:0000313" key="4">
    <source>
        <dbReference type="Proteomes" id="UP000011715"/>
    </source>
</evidence>
<proteinExistence type="predicted"/>
<reference evidence="2" key="2">
    <citation type="submission" date="2010-05" db="EMBL/GenBank/DDBJ databases">
        <title>The Genome Sequence of Magnaporthe poae strain ATCC 64411.</title>
        <authorList>
            <consortium name="The Broad Institute Genome Sequencing Platform"/>
            <consortium name="Broad Institute Genome Sequencing Center for Infectious Disease"/>
            <person name="Ma L.-J."/>
            <person name="Dead R."/>
            <person name="Young S."/>
            <person name="Zeng Q."/>
            <person name="Koehrsen M."/>
            <person name="Alvarado L."/>
            <person name="Berlin A."/>
            <person name="Chapman S.B."/>
            <person name="Chen Z."/>
            <person name="Freedman E."/>
            <person name="Gellesch M."/>
            <person name="Goldberg J."/>
            <person name="Griggs A."/>
            <person name="Gujja S."/>
            <person name="Heilman E.R."/>
            <person name="Heiman D."/>
            <person name="Hepburn T."/>
            <person name="Howarth C."/>
            <person name="Jen D."/>
            <person name="Larson L."/>
            <person name="Mehta T."/>
            <person name="Neiman D."/>
            <person name="Pearson M."/>
            <person name="Roberts A."/>
            <person name="Saif S."/>
            <person name="Shea T."/>
            <person name="Shenoy N."/>
            <person name="Sisk P."/>
            <person name="Stolte C."/>
            <person name="Sykes S."/>
            <person name="Walk T."/>
            <person name="White J."/>
            <person name="Yandava C."/>
            <person name="Haas B."/>
            <person name="Nusbaum C."/>
            <person name="Birren B."/>
        </authorList>
    </citation>
    <scope>NUCLEOTIDE SEQUENCE</scope>
    <source>
        <strain evidence="2">ATCC 64411</strain>
    </source>
</reference>
<reference evidence="3" key="4">
    <citation type="journal article" date="2015" name="G3 (Bethesda)">
        <title>Genome sequences of three phytopathogenic species of the Magnaporthaceae family of fungi.</title>
        <authorList>
            <person name="Okagaki L.H."/>
            <person name="Nunes C.C."/>
            <person name="Sailsbery J."/>
            <person name="Clay B."/>
            <person name="Brown D."/>
            <person name="John T."/>
            <person name="Oh Y."/>
            <person name="Young N."/>
            <person name="Fitzgerald M."/>
            <person name="Haas B.J."/>
            <person name="Zeng Q."/>
            <person name="Young S."/>
            <person name="Adiconis X."/>
            <person name="Fan L."/>
            <person name="Levin J.Z."/>
            <person name="Mitchell T.K."/>
            <person name="Okubara P.A."/>
            <person name="Farman M.L."/>
            <person name="Kohn L.M."/>
            <person name="Birren B."/>
            <person name="Ma L.-J."/>
            <person name="Dean R.A."/>
        </authorList>
    </citation>
    <scope>NUCLEOTIDE SEQUENCE</scope>
    <source>
        <strain evidence="3">ATCC 64411 / 73-15</strain>
    </source>
</reference>
<reference evidence="4" key="1">
    <citation type="submission" date="2010-05" db="EMBL/GenBank/DDBJ databases">
        <title>The genome sequence of Magnaporthe poae strain ATCC 64411.</title>
        <authorList>
            <person name="Ma L.-J."/>
            <person name="Dead R."/>
            <person name="Young S."/>
            <person name="Zeng Q."/>
            <person name="Koehrsen M."/>
            <person name="Alvarado L."/>
            <person name="Berlin A."/>
            <person name="Chapman S.B."/>
            <person name="Chen Z."/>
            <person name="Freedman E."/>
            <person name="Gellesch M."/>
            <person name="Goldberg J."/>
            <person name="Griggs A."/>
            <person name="Gujja S."/>
            <person name="Heilman E.R."/>
            <person name="Heiman D."/>
            <person name="Hepburn T."/>
            <person name="Howarth C."/>
            <person name="Jen D."/>
            <person name="Larson L."/>
            <person name="Mehta T."/>
            <person name="Neiman D."/>
            <person name="Pearson M."/>
            <person name="Roberts A."/>
            <person name="Saif S."/>
            <person name="Shea T."/>
            <person name="Shenoy N."/>
            <person name="Sisk P."/>
            <person name="Stolte C."/>
            <person name="Sykes S."/>
            <person name="Walk T."/>
            <person name="White J."/>
            <person name="Yandava C."/>
            <person name="Haas B."/>
            <person name="Nusbaum C."/>
            <person name="Birren B."/>
        </authorList>
    </citation>
    <scope>NUCLEOTIDE SEQUENCE [LARGE SCALE GENOMIC DNA]</scope>
    <source>
        <strain evidence="4">ATCC 64411 / 73-15</strain>
    </source>
</reference>
<accession>A0A0C4EDT1</accession>
<name>A0A0C4EDT1_MAGP6</name>
<dbReference type="AlphaFoldDB" id="A0A0C4EDT1"/>
<dbReference type="Proteomes" id="UP000011715">
    <property type="component" value="Unassembled WGS sequence"/>
</dbReference>
<reference evidence="3" key="5">
    <citation type="submission" date="2015-06" db="UniProtKB">
        <authorList>
            <consortium name="EnsemblFungi"/>
        </authorList>
    </citation>
    <scope>IDENTIFICATION</scope>
    <source>
        <strain evidence="3">ATCC 64411</strain>
    </source>
</reference>
<dbReference type="VEuPathDB" id="FungiDB:MAPG_10891"/>
<feature type="compositionally biased region" description="Basic and acidic residues" evidence="1">
    <location>
        <begin position="37"/>
        <end position="48"/>
    </location>
</feature>
<dbReference type="EMBL" id="GL876978">
    <property type="protein sequence ID" value="KLU91942.1"/>
    <property type="molecule type" value="Genomic_DNA"/>
</dbReference>
<evidence type="ECO:0000256" key="1">
    <source>
        <dbReference type="SAM" id="MobiDB-lite"/>
    </source>
</evidence>
<sequence>MARCLRFVLCTANHTKSSSPHVPRKYMVNRTPGHGKPPWDRKRRDAHEKSHLQDLAATRDGFHTSIRTAASGGAALNGRRDSAYLAGVPALRRCHVYAPSTHCKHLPLSVLRGWTAADPDMGTVIASAPFSLWLDVLQLS</sequence>
<protein>
    <submittedName>
        <fullName evidence="2 3">Uncharacterized protein</fullName>
    </submittedName>
</protein>
<dbReference type="EnsemblFungi" id="MAPG_10891T0">
    <property type="protein sequence ID" value="MAPG_10891T0"/>
    <property type="gene ID" value="MAPG_10891"/>
</dbReference>
<gene>
    <name evidence="2" type="ORF">MAPG_10891</name>
</gene>
<keyword evidence="4" id="KW-1185">Reference proteome</keyword>
<dbReference type="EMBL" id="ADBL01002683">
    <property type="status" value="NOT_ANNOTATED_CDS"/>
    <property type="molecule type" value="Genomic_DNA"/>
</dbReference>
<evidence type="ECO:0000313" key="3">
    <source>
        <dbReference type="EnsemblFungi" id="MAPG_10891T0"/>
    </source>
</evidence>
<reference evidence="2" key="3">
    <citation type="submission" date="2011-03" db="EMBL/GenBank/DDBJ databases">
        <title>Annotation of Magnaporthe poae ATCC 64411.</title>
        <authorList>
            <person name="Ma L.-J."/>
            <person name="Dead R."/>
            <person name="Young S.K."/>
            <person name="Zeng Q."/>
            <person name="Gargeya S."/>
            <person name="Fitzgerald M."/>
            <person name="Haas B."/>
            <person name="Abouelleil A."/>
            <person name="Alvarado L."/>
            <person name="Arachchi H.M."/>
            <person name="Berlin A."/>
            <person name="Brown A."/>
            <person name="Chapman S.B."/>
            <person name="Chen Z."/>
            <person name="Dunbar C."/>
            <person name="Freedman E."/>
            <person name="Gearin G."/>
            <person name="Gellesch M."/>
            <person name="Goldberg J."/>
            <person name="Griggs A."/>
            <person name="Gujja S."/>
            <person name="Heiman D."/>
            <person name="Howarth C."/>
            <person name="Larson L."/>
            <person name="Lui A."/>
            <person name="MacDonald P.J.P."/>
            <person name="Mehta T."/>
            <person name="Montmayeur A."/>
            <person name="Murphy C."/>
            <person name="Neiman D."/>
            <person name="Pearson M."/>
            <person name="Priest M."/>
            <person name="Roberts A."/>
            <person name="Saif S."/>
            <person name="Shea T."/>
            <person name="Shenoy N."/>
            <person name="Sisk P."/>
            <person name="Stolte C."/>
            <person name="Sykes S."/>
            <person name="Yandava C."/>
            <person name="Wortman J."/>
            <person name="Nusbaum C."/>
            <person name="Birren B."/>
        </authorList>
    </citation>
    <scope>NUCLEOTIDE SEQUENCE</scope>
    <source>
        <strain evidence="2">ATCC 64411</strain>
    </source>
</reference>
<feature type="region of interest" description="Disordered" evidence="1">
    <location>
        <begin position="15"/>
        <end position="48"/>
    </location>
</feature>
<evidence type="ECO:0000313" key="2">
    <source>
        <dbReference type="EMBL" id="KLU91942.1"/>
    </source>
</evidence>
<organism evidence="3 4">
    <name type="scientific">Magnaporthiopsis poae (strain ATCC 64411 / 73-15)</name>
    <name type="common">Kentucky bluegrass fungus</name>
    <name type="synonym">Magnaporthe poae</name>
    <dbReference type="NCBI Taxonomy" id="644358"/>
    <lineage>
        <taxon>Eukaryota</taxon>
        <taxon>Fungi</taxon>
        <taxon>Dikarya</taxon>
        <taxon>Ascomycota</taxon>
        <taxon>Pezizomycotina</taxon>
        <taxon>Sordariomycetes</taxon>
        <taxon>Sordariomycetidae</taxon>
        <taxon>Magnaporthales</taxon>
        <taxon>Magnaporthaceae</taxon>
        <taxon>Magnaporthiopsis</taxon>
    </lineage>
</organism>